<feature type="binding site" evidence="9">
    <location>
        <position position="89"/>
    </location>
    <ligand>
        <name>Mg(2+)</name>
        <dbReference type="ChEBI" id="CHEBI:18420"/>
    </ligand>
</feature>
<name>A0A2T0ASM7_9CLOT</name>
<feature type="domain" description="Thiamine phosphate synthase/TenI" evidence="12">
    <location>
        <begin position="7"/>
        <end position="188"/>
    </location>
</feature>
<evidence type="ECO:0000256" key="9">
    <source>
        <dbReference type="HAMAP-Rule" id="MF_00097"/>
    </source>
</evidence>
<evidence type="ECO:0000256" key="11">
    <source>
        <dbReference type="RuleBase" id="RU004253"/>
    </source>
</evidence>
<comment type="catalytic activity">
    <reaction evidence="7 9 10">
        <text>2-(2-carboxy-4-methylthiazol-5-yl)ethyl phosphate + 4-amino-2-methyl-5-(diphosphooxymethyl)pyrimidine + 2 H(+) = thiamine phosphate + CO2 + diphosphate</text>
        <dbReference type="Rhea" id="RHEA:47848"/>
        <dbReference type="ChEBI" id="CHEBI:15378"/>
        <dbReference type="ChEBI" id="CHEBI:16526"/>
        <dbReference type="ChEBI" id="CHEBI:33019"/>
        <dbReference type="ChEBI" id="CHEBI:37575"/>
        <dbReference type="ChEBI" id="CHEBI:57841"/>
        <dbReference type="ChEBI" id="CHEBI:62890"/>
        <dbReference type="EC" id="2.5.1.3"/>
    </reaction>
</comment>
<dbReference type="EMBL" id="PVXN01000031">
    <property type="protein sequence ID" value="PRR73193.1"/>
    <property type="molecule type" value="Genomic_DNA"/>
</dbReference>
<comment type="catalytic activity">
    <reaction evidence="6 9 10">
        <text>4-methyl-5-(2-phosphooxyethyl)-thiazole + 4-amino-2-methyl-5-(diphosphooxymethyl)pyrimidine + H(+) = thiamine phosphate + diphosphate</text>
        <dbReference type="Rhea" id="RHEA:22328"/>
        <dbReference type="ChEBI" id="CHEBI:15378"/>
        <dbReference type="ChEBI" id="CHEBI:33019"/>
        <dbReference type="ChEBI" id="CHEBI:37575"/>
        <dbReference type="ChEBI" id="CHEBI:57841"/>
        <dbReference type="ChEBI" id="CHEBI:58296"/>
        <dbReference type="EC" id="2.5.1.3"/>
    </reaction>
</comment>
<evidence type="ECO:0000313" key="13">
    <source>
        <dbReference type="EMBL" id="PRR73193.1"/>
    </source>
</evidence>
<dbReference type="GO" id="GO:0000287">
    <property type="term" value="F:magnesium ion binding"/>
    <property type="evidence" value="ECO:0007669"/>
    <property type="project" value="UniProtKB-UniRule"/>
</dbReference>
<comment type="function">
    <text evidence="9">Condenses 4-methyl-5-(beta-hydroxyethyl)thiazole monophosphate (THZ-P) and 2-methyl-4-amino-5-hydroxymethyl pyrimidine pyrophosphate (HMP-PP) to form thiamine monophosphate (TMP).</text>
</comment>
<comment type="caution">
    <text evidence="13">The sequence shown here is derived from an EMBL/GenBank/DDBJ whole genome shotgun (WGS) entry which is preliminary data.</text>
</comment>
<evidence type="ECO:0000256" key="4">
    <source>
        <dbReference type="ARBA" id="ARBA00022842"/>
    </source>
</evidence>
<feature type="binding site" evidence="9">
    <location>
        <position position="108"/>
    </location>
    <ligand>
        <name>4-amino-2-methyl-5-(diphosphooxymethyl)pyrimidine</name>
        <dbReference type="ChEBI" id="CHEBI:57841"/>
    </ligand>
</feature>
<dbReference type="GO" id="GO:0004789">
    <property type="term" value="F:thiamine-phosphate diphosphorylase activity"/>
    <property type="evidence" value="ECO:0007669"/>
    <property type="project" value="UniProtKB-UniRule"/>
</dbReference>
<evidence type="ECO:0000256" key="1">
    <source>
        <dbReference type="ARBA" id="ARBA00005165"/>
    </source>
</evidence>
<dbReference type="EC" id="2.5.1.3" evidence="9"/>
<evidence type="ECO:0000313" key="14">
    <source>
        <dbReference type="Proteomes" id="UP000239614"/>
    </source>
</evidence>
<dbReference type="InterPro" id="IPR013785">
    <property type="entry name" value="Aldolase_TIM"/>
</dbReference>
<keyword evidence="5 9" id="KW-0784">Thiamine biosynthesis</keyword>
<sequence length="204" mass="22068">MDINYKLYLITDRSFLNGRSLKDCVEAAIKGGVTLVQVREKDASTREFYKIAKEVKEITSKYNIPLLINDRIDIALAIDAEGVHLGQSDMPIKLARKILGEDKIIGISANTLEEALEAQKAGADYLGIGPVFYTGTKKDIDEPIGVHGLKEITQNIRIPSVAIGGINKENAESVLETGVNGISVISAILGSEDIEKASIELSSI</sequence>
<organism evidence="13 14">
    <name type="scientific">Clostridium thermopalmarium DSM 5974</name>
    <dbReference type="NCBI Taxonomy" id="1121340"/>
    <lineage>
        <taxon>Bacteria</taxon>
        <taxon>Bacillati</taxon>
        <taxon>Bacillota</taxon>
        <taxon>Clostridia</taxon>
        <taxon>Eubacteriales</taxon>
        <taxon>Clostridiaceae</taxon>
        <taxon>Clostridium</taxon>
    </lineage>
</organism>
<dbReference type="PANTHER" id="PTHR20857:SF23">
    <property type="entry name" value="THIAMINE BIOSYNTHETIC BIFUNCTIONAL ENZYME"/>
    <property type="match status" value="1"/>
</dbReference>
<dbReference type="HAMAP" id="MF_00097">
    <property type="entry name" value="TMP_synthase"/>
    <property type="match status" value="1"/>
</dbReference>
<feature type="binding site" evidence="9">
    <location>
        <begin position="37"/>
        <end position="41"/>
    </location>
    <ligand>
        <name>4-amino-2-methyl-5-(diphosphooxymethyl)pyrimidine</name>
        <dbReference type="ChEBI" id="CHEBI:57841"/>
    </ligand>
</feature>
<accession>A0A2T0ASM7</accession>
<evidence type="ECO:0000256" key="8">
    <source>
        <dbReference type="ARBA" id="ARBA00047883"/>
    </source>
</evidence>
<dbReference type="AlphaFoldDB" id="A0A2T0ASM7"/>
<dbReference type="FunFam" id="3.20.20.70:FF:000104">
    <property type="entry name" value="Thiamine biosynthetic bifunctional enzyme"/>
    <property type="match status" value="1"/>
</dbReference>
<dbReference type="InterPro" id="IPR034291">
    <property type="entry name" value="TMP_synthase"/>
</dbReference>
<keyword evidence="3 9" id="KW-0479">Metal-binding</keyword>
<evidence type="ECO:0000256" key="6">
    <source>
        <dbReference type="ARBA" id="ARBA00047334"/>
    </source>
</evidence>
<gene>
    <name evidence="9 13" type="primary">thiE</name>
    <name evidence="13" type="ORF">CPAL_13130</name>
</gene>
<feature type="binding site" evidence="9">
    <location>
        <position position="165"/>
    </location>
    <ligand>
        <name>2-[(2R,5Z)-2-carboxy-4-methylthiazol-5(2H)-ylidene]ethyl phosphate</name>
        <dbReference type="ChEBI" id="CHEBI:62899"/>
    </ligand>
</feature>
<dbReference type="GO" id="GO:0005737">
    <property type="term" value="C:cytoplasm"/>
    <property type="evidence" value="ECO:0007669"/>
    <property type="project" value="TreeGrafter"/>
</dbReference>
<evidence type="ECO:0000256" key="3">
    <source>
        <dbReference type="ARBA" id="ARBA00022723"/>
    </source>
</evidence>
<reference evidence="13 14" key="1">
    <citation type="submission" date="2018-03" db="EMBL/GenBank/DDBJ databases">
        <title>Genome sequence of Clostridium thermopalmarium DSM 5974.</title>
        <authorList>
            <person name="Poehlein A."/>
            <person name="Daniel R."/>
        </authorList>
    </citation>
    <scope>NUCLEOTIDE SEQUENCE [LARGE SCALE GENOMIC DNA]</scope>
    <source>
        <strain evidence="13 14">DSM 5974</strain>
    </source>
</reference>
<comment type="pathway">
    <text evidence="1 9 11">Cofactor biosynthesis; thiamine diphosphate biosynthesis; thiamine phosphate from 4-amino-2-methyl-5-diphosphomethylpyrimidine and 4-methyl-5-(2-phosphoethyl)-thiazole: step 1/1.</text>
</comment>
<comment type="similarity">
    <text evidence="9 10">Belongs to the thiamine-phosphate synthase family.</text>
</comment>
<dbReference type="NCBIfam" id="TIGR00693">
    <property type="entry name" value="thiE"/>
    <property type="match status" value="1"/>
</dbReference>
<evidence type="ECO:0000256" key="2">
    <source>
        <dbReference type="ARBA" id="ARBA00022679"/>
    </source>
</evidence>
<comment type="catalytic activity">
    <reaction evidence="8 9 10">
        <text>2-[(2R,5Z)-2-carboxy-4-methylthiazol-5(2H)-ylidene]ethyl phosphate + 4-amino-2-methyl-5-(diphosphooxymethyl)pyrimidine + 2 H(+) = thiamine phosphate + CO2 + diphosphate</text>
        <dbReference type="Rhea" id="RHEA:47844"/>
        <dbReference type="ChEBI" id="CHEBI:15378"/>
        <dbReference type="ChEBI" id="CHEBI:16526"/>
        <dbReference type="ChEBI" id="CHEBI:33019"/>
        <dbReference type="ChEBI" id="CHEBI:37575"/>
        <dbReference type="ChEBI" id="CHEBI:57841"/>
        <dbReference type="ChEBI" id="CHEBI:62899"/>
        <dbReference type="EC" id="2.5.1.3"/>
    </reaction>
</comment>
<dbReference type="InterPro" id="IPR036206">
    <property type="entry name" value="ThiamineP_synth_sf"/>
</dbReference>
<proteinExistence type="inferred from homology"/>
<evidence type="ECO:0000256" key="7">
    <source>
        <dbReference type="ARBA" id="ARBA00047851"/>
    </source>
</evidence>
<dbReference type="RefSeq" id="WP_106024291.1">
    <property type="nucleotide sequence ID" value="NZ_PVXN01000031.1"/>
</dbReference>
<feature type="binding site" evidence="9">
    <location>
        <position position="70"/>
    </location>
    <ligand>
        <name>Mg(2+)</name>
        <dbReference type="ChEBI" id="CHEBI:18420"/>
    </ligand>
</feature>
<feature type="binding site" evidence="9">
    <location>
        <begin position="134"/>
        <end position="136"/>
    </location>
    <ligand>
        <name>2-[(2R,5Z)-2-carboxy-4-methylthiazol-5(2H)-ylidene]ethyl phosphate</name>
        <dbReference type="ChEBI" id="CHEBI:62899"/>
    </ligand>
</feature>
<dbReference type="Pfam" id="PF02581">
    <property type="entry name" value="TMP-TENI"/>
    <property type="match status" value="1"/>
</dbReference>
<protein>
    <recommendedName>
        <fullName evidence="9">Thiamine-phosphate synthase</fullName>
        <shortName evidence="9">TP synthase</shortName>
        <shortName evidence="9">TPS</shortName>
        <ecNumber evidence="9">2.5.1.3</ecNumber>
    </recommendedName>
    <alternativeName>
        <fullName evidence="9">Thiamine-phosphate pyrophosphorylase</fullName>
        <shortName evidence="9">TMP pyrophosphorylase</shortName>
        <shortName evidence="9">TMP-PPase</shortName>
    </alternativeName>
</protein>
<feature type="binding site" evidence="9">
    <location>
        <begin position="185"/>
        <end position="186"/>
    </location>
    <ligand>
        <name>2-[(2R,5Z)-2-carboxy-4-methylthiazol-5(2H)-ylidene]ethyl phosphate</name>
        <dbReference type="ChEBI" id="CHEBI:62899"/>
    </ligand>
</feature>
<dbReference type="GO" id="GO:0009228">
    <property type="term" value="P:thiamine biosynthetic process"/>
    <property type="evidence" value="ECO:0007669"/>
    <property type="project" value="UniProtKB-KW"/>
</dbReference>
<dbReference type="SUPFAM" id="SSF51391">
    <property type="entry name" value="Thiamin phosphate synthase"/>
    <property type="match status" value="1"/>
</dbReference>
<evidence type="ECO:0000259" key="12">
    <source>
        <dbReference type="Pfam" id="PF02581"/>
    </source>
</evidence>
<evidence type="ECO:0000256" key="10">
    <source>
        <dbReference type="RuleBase" id="RU003826"/>
    </source>
</evidence>
<dbReference type="GO" id="GO:0009229">
    <property type="term" value="P:thiamine diphosphate biosynthetic process"/>
    <property type="evidence" value="ECO:0007669"/>
    <property type="project" value="UniProtKB-UniRule"/>
</dbReference>
<dbReference type="OrthoDB" id="9812206at2"/>
<keyword evidence="14" id="KW-1185">Reference proteome</keyword>
<dbReference type="PANTHER" id="PTHR20857">
    <property type="entry name" value="THIAMINE-PHOSPHATE PYROPHOSPHORYLASE"/>
    <property type="match status" value="1"/>
</dbReference>
<keyword evidence="4 9" id="KW-0460">Magnesium</keyword>
<dbReference type="Gene3D" id="3.20.20.70">
    <property type="entry name" value="Aldolase class I"/>
    <property type="match status" value="1"/>
</dbReference>
<dbReference type="InterPro" id="IPR022998">
    <property type="entry name" value="ThiamineP_synth_TenI"/>
</dbReference>
<evidence type="ECO:0000256" key="5">
    <source>
        <dbReference type="ARBA" id="ARBA00022977"/>
    </source>
</evidence>
<keyword evidence="2 9" id="KW-0808">Transferase</keyword>
<dbReference type="CDD" id="cd00564">
    <property type="entry name" value="TMP_TenI"/>
    <property type="match status" value="1"/>
</dbReference>
<feature type="binding site" evidence="9">
    <location>
        <position position="69"/>
    </location>
    <ligand>
        <name>4-amino-2-methyl-5-(diphosphooxymethyl)pyrimidine</name>
        <dbReference type="ChEBI" id="CHEBI:57841"/>
    </ligand>
</feature>
<feature type="binding site" evidence="9">
    <location>
        <position position="137"/>
    </location>
    <ligand>
        <name>4-amino-2-methyl-5-(diphosphooxymethyl)pyrimidine</name>
        <dbReference type="ChEBI" id="CHEBI:57841"/>
    </ligand>
</feature>
<dbReference type="UniPathway" id="UPA00060">
    <property type="reaction ID" value="UER00141"/>
</dbReference>
<comment type="cofactor">
    <cofactor evidence="9">
        <name>Mg(2+)</name>
        <dbReference type="ChEBI" id="CHEBI:18420"/>
    </cofactor>
    <text evidence="9">Binds 1 Mg(2+) ion per subunit.</text>
</comment>
<dbReference type="Proteomes" id="UP000239614">
    <property type="component" value="Unassembled WGS sequence"/>
</dbReference>